<comment type="subcellular location">
    <subcellularLocation>
        <location evidence="1">Cell membrane</location>
        <topology evidence="1">Multi-pass membrane protein</topology>
    </subcellularLocation>
</comment>
<evidence type="ECO:0000256" key="3">
    <source>
        <dbReference type="ARBA" id="ARBA00022475"/>
    </source>
</evidence>
<feature type="transmembrane region" description="Helical" evidence="7">
    <location>
        <begin position="320"/>
        <end position="344"/>
    </location>
</feature>
<dbReference type="PANTHER" id="PTHR43266:SF9">
    <property type="entry name" value="PERMEASE, MAJOR FACILITATOR SUPERFAMILY-RELATED"/>
    <property type="match status" value="1"/>
</dbReference>
<dbReference type="Gene3D" id="1.20.1250.20">
    <property type="entry name" value="MFS general substrate transporter like domains"/>
    <property type="match status" value="1"/>
</dbReference>
<feature type="transmembrane region" description="Helical" evidence="7">
    <location>
        <begin position="168"/>
        <end position="189"/>
    </location>
</feature>
<evidence type="ECO:0000256" key="4">
    <source>
        <dbReference type="ARBA" id="ARBA00022692"/>
    </source>
</evidence>
<feature type="transmembrane region" description="Helical" evidence="7">
    <location>
        <begin position="101"/>
        <end position="124"/>
    </location>
</feature>
<dbReference type="Pfam" id="PF07690">
    <property type="entry name" value="MFS_1"/>
    <property type="match status" value="1"/>
</dbReference>
<feature type="transmembrane region" description="Helical" evidence="7">
    <location>
        <begin position="145"/>
        <end position="162"/>
    </location>
</feature>
<keyword evidence="4 7" id="KW-0812">Transmembrane</keyword>
<feature type="transmembrane region" description="Helical" evidence="7">
    <location>
        <begin position="12"/>
        <end position="34"/>
    </location>
</feature>
<feature type="transmembrane region" description="Helical" evidence="7">
    <location>
        <begin position="289"/>
        <end position="308"/>
    </location>
</feature>
<proteinExistence type="predicted"/>
<reference evidence="8" key="1">
    <citation type="submission" date="2022-06" db="EMBL/GenBank/DDBJ databases">
        <title>Vallitalea longa sp. nov., an anaerobic bacterium isolated from marine sediment.</title>
        <authorList>
            <person name="Hirano S."/>
            <person name="Terahara T."/>
            <person name="Mori K."/>
            <person name="Hamada M."/>
            <person name="Matsumoto R."/>
            <person name="Kobayashi T."/>
        </authorList>
    </citation>
    <scope>NUCLEOTIDE SEQUENCE</scope>
    <source>
        <strain evidence="8">SH18-1</strain>
    </source>
</reference>
<comment type="caution">
    <text evidence="8">The sequence shown here is derived from an EMBL/GenBank/DDBJ whole genome shotgun (WGS) entry which is preliminary data.</text>
</comment>
<keyword evidence="2" id="KW-0813">Transport</keyword>
<gene>
    <name evidence="8" type="ORF">SH1V18_29010</name>
</gene>
<dbReference type="PANTHER" id="PTHR43266">
    <property type="entry name" value="MACROLIDE-EFFLUX PROTEIN"/>
    <property type="match status" value="1"/>
</dbReference>
<evidence type="ECO:0000256" key="6">
    <source>
        <dbReference type="ARBA" id="ARBA00023136"/>
    </source>
</evidence>
<feature type="transmembrane region" description="Helical" evidence="7">
    <location>
        <begin position="221"/>
        <end position="251"/>
    </location>
</feature>
<feature type="transmembrane region" description="Helical" evidence="7">
    <location>
        <begin position="356"/>
        <end position="375"/>
    </location>
</feature>
<sequence>MNKTKKNTILFLLGKLVSLTGTRIYGFAMGLYILKVTGSALNFAVSILLSTIPAIIFGPIGGVIADKVDRKKLVLFSDFISGVIMFVAFGLSQIYGLQLWIIYMSTVFLSIFNTLFTTSFDAALPNLVDEARLGKVNSFNQSINSLTSIIAPIIGGIIYAVVPPTMFMIFNGVSFILSTISEYFIDFYWKVGKVKEKIVAKENQFFSDLKEGFKYIRNNSVLMIVLSVAIFINFLFTAINVAIPHIIVVQFSLSDNLYGIIESAFAVGSLFTSVVFASKLGKFKPVKMGFYLIALGIVNCLFSVPLIISNIGNMDIFVSVFYSILFFIMGFLIVVINIPLSVYMQKTTDDEYRGRVMALNATIVTAITPLGYLLHGLLLDLIPTSIIMIYTGVGIFLLAIFMVKKFKNNGSNEIIAGEMKVAEVEN</sequence>
<feature type="transmembrane region" description="Helical" evidence="7">
    <location>
        <begin position="381"/>
        <end position="403"/>
    </location>
</feature>
<dbReference type="SUPFAM" id="SSF103473">
    <property type="entry name" value="MFS general substrate transporter"/>
    <property type="match status" value="1"/>
</dbReference>
<dbReference type="CDD" id="cd06173">
    <property type="entry name" value="MFS_MefA_like"/>
    <property type="match status" value="1"/>
</dbReference>
<evidence type="ECO:0000256" key="1">
    <source>
        <dbReference type="ARBA" id="ARBA00004651"/>
    </source>
</evidence>
<keyword evidence="3" id="KW-1003">Cell membrane</keyword>
<evidence type="ECO:0000313" key="8">
    <source>
        <dbReference type="EMBL" id="GKX30421.1"/>
    </source>
</evidence>
<name>A0A9W6DEQ1_9FIRM</name>
<dbReference type="GO" id="GO:0005886">
    <property type="term" value="C:plasma membrane"/>
    <property type="evidence" value="ECO:0007669"/>
    <property type="project" value="UniProtKB-SubCell"/>
</dbReference>
<dbReference type="AlphaFoldDB" id="A0A9W6DEQ1"/>
<keyword evidence="5 7" id="KW-1133">Transmembrane helix</keyword>
<feature type="transmembrane region" description="Helical" evidence="7">
    <location>
        <begin position="73"/>
        <end position="95"/>
    </location>
</feature>
<accession>A0A9W6DEQ1</accession>
<dbReference type="InterPro" id="IPR036259">
    <property type="entry name" value="MFS_trans_sf"/>
</dbReference>
<evidence type="ECO:0000256" key="7">
    <source>
        <dbReference type="SAM" id="Phobius"/>
    </source>
</evidence>
<evidence type="ECO:0000313" key="9">
    <source>
        <dbReference type="Proteomes" id="UP001144256"/>
    </source>
</evidence>
<dbReference type="InterPro" id="IPR011701">
    <property type="entry name" value="MFS"/>
</dbReference>
<dbReference type="Proteomes" id="UP001144256">
    <property type="component" value="Unassembled WGS sequence"/>
</dbReference>
<dbReference type="EMBL" id="BRLB01000009">
    <property type="protein sequence ID" value="GKX30421.1"/>
    <property type="molecule type" value="Genomic_DNA"/>
</dbReference>
<keyword evidence="9" id="KW-1185">Reference proteome</keyword>
<evidence type="ECO:0000256" key="5">
    <source>
        <dbReference type="ARBA" id="ARBA00022989"/>
    </source>
</evidence>
<organism evidence="8 9">
    <name type="scientific">Vallitalea longa</name>
    <dbReference type="NCBI Taxonomy" id="2936439"/>
    <lineage>
        <taxon>Bacteria</taxon>
        <taxon>Bacillati</taxon>
        <taxon>Bacillota</taxon>
        <taxon>Clostridia</taxon>
        <taxon>Lachnospirales</taxon>
        <taxon>Vallitaleaceae</taxon>
        <taxon>Vallitalea</taxon>
    </lineage>
</organism>
<protein>
    <submittedName>
        <fullName evidence="8">MFS transporter</fullName>
    </submittedName>
</protein>
<dbReference type="GO" id="GO:0022857">
    <property type="term" value="F:transmembrane transporter activity"/>
    <property type="evidence" value="ECO:0007669"/>
    <property type="project" value="InterPro"/>
</dbReference>
<dbReference type="RefSeq" id="WP_281816578.1">
    <property type="nucleotide sequence ID" value="NZ_BRLB01000009.1"/>
</dbReference>
<evidence type="ECO:0000256" key="2">
    <source>
        <dbReference type="ARBA" id="ARBA00022448"/>
    </source>
</evidence>
<feature type="transmembrane region" description="Helical" evidence="7">
    <location>
        <begin position="40"/>
        <end position="61"/>
    </location>
</feature>
<feature type="transmembrane region" description="Helical" evidence="7">
    <location>
        <begin position="257"/>
        <end position="277"/>
    </location>
</feature>
<keyword evidence="6 7" id="KW-0472">Membrane</keyword>